<keyword evidence="2" id="KW-0012">Acyltransferase</keyword>
<evidence type="ECO:0000313" key="5">
    <source>
        <dbReference type="Proteomes" id="UP000639606"/>
    </source>
</evidence>
<evidence type="ECO:0000259" key="3">
    <source>
        <dbReference type="PROSITE" id="PS51186"/>
    </source>
</evidence>
<dbReference type="PROSITE" id="PS51186">
    <property type="entry name" value="GNAT"/>
    <property type="match status" value="1"/>
</dbReference>
<dbReference type="InterPro" id="IPR050832">
    <property type="entry name" value="Bact_Acetyltransf"/>
</dbReference>
<accession>A0A918EC21</accession>
<dbReference type="SUPFAM" id="SSF55729">
    <property type="entry name" value="Acyl-CoA N-acyltransferases (Nat)"/>
    <property type="match status" value="1"/>
</dbReference>
<organism evidence="4 5">
    <name type="scientific">Saccharothrix coeruleofusca</name>
    <dbReference type="NCBI Taxonomy" id="33919"/>
    <lineage>
        <taxon>Bacteria</taxon>
        <taxon>Bacillati</taxon>
        <taxon>Actinomycetota</taxon>
        <taxon>Actinomycetes</taxon>
        <taxon>Pseudonocardiales</taxon>
        <taxon>Pseudonocardiaceae</taxon>
        <taxon>Saccharothrix</taxon>
    </lineage>
</organism>
<evidence type="ECO:0000313" key="4">
    <source>
        <dbReference type="EMBL" id="GGP46698.1"/>
    </source>
</evidence>
<comment type="caution">
    <text evidence="4">The sequence shown here is derived from an EMBL/GenBank/DDBJ whole genome shotgun (WGS) entry which is preliminary data.</text>
</comment>
<dbReference type="AlphaFoldDB" id="A0A918EC21"/>
<dbReference type="Gene3D" id="3.40.630.30">
    <property type="match status" value="1"/>
</dbReference>
<dbReference type="EMBL" id="BMRG01000003">
    <property type="protein sequence ID" value="GGP46698.1"/>
    <property type="molecule type" value="Genomic_DNA"/>
</dbReference>
<dbReference type="PANTHER" id="PTHR43877:SF2">
    <property type="entry name" value="AMINOALKYLPHOSPHONATE N-ACETYLTRANSFERASE-RELATED"/>
    <property type="match status" value="1"/>
</dbReference>
<dbReference type="PANTHER" id="PTHR43877">
    <property type="entry name" value="AMINOALKYLPHOSPHONATE N-ACETYLTRANSFERASE-RELATED-RELATED"/>
    <property type="match status" value="1"/>
</dbReference>
<keyword evidence="1" id="KW-0808">Transferase</keyword>
<dbReference type="Pfam" id="PF00583">
    <property type="entry name" value="Acetyltransf_1"/>
    <property type="match status" value="1"/>
</dbReference>
<dbReference type="InterPro" id="IPR000182">
    <property type="entry name" value="GNAT_dom"/>
</dbReference>
<proteinExistence type="predicted"/>
<evidence type="ECO:0000256" key="2">
    <source>
        <dbReference type="ARBA" id="ARBA00023315"/>
    </source>
</evidence>
<reference evidence="4" key="1">
    <citation type="journal article" date="2014" name="Int. J. Syst. Evol. Microbiol.">
        <title>Complete genome sequence of Corynebacterium casei LMG S-19264T (=DSM 44701T), isolated from a smear-ripened cheese.</title>
        <authorList>
            <consortium name="US DOE Joint Genome Institute (JGI-PGF)"/>
            <person name="Walter F."/>
            <person name="Albersmeier A."/>
            <person name="Kalinowski J."/>
            <person name="Ruckert C."/>
        </authorList>
    </citation>
    <scope>NUCLEOTIDE SEQUENCE</scope>
    <source>
        <strain evidence="4">JCM 3313</strain>
    </source>
</reference>
<dbReference type="InterPro" id="IPR016181">
    <property type="entry name" value="Acyl_CoA_acyltransferase"/>
</dbReference>
<feature type="domain" description="N-acetyltransferase" evidence="3">
    <location>
        <begin position="1"/>
        <end position="139"/>
    </location>
</feature>
<gene>
    <name evidence="4" type="ORF">GCM10010185_18060</name>
</gene>
<protein>
    <recommendedName>
        <fullName evidence="3">N-acetyltransferase domain-containing protein</fullName>
    </recommendedName>
</protein>
<evidence type="ECO:0000256" key="1">
    <source>
        <dbReference type="ARBA" id="ARBA00022679"/>
    </source>
</evidence>
<dbReference type="Proteomes" id="UP000639606">
    <property type="component" value="Unassembled WGS sequence"/>
</dbReference>
<dbReference type="GO" id="GO:0016747">
    <property type="term" value="F:acyltransferase activity, transferring groups other than amino-acyl groups"/>
    <property type="evidence" value="ECO:0007669"/>
    <property type="project" value="InterPro"/>
</dbReference>
<dbReference type="CDD" id="cd04301">
    <property type="entry name" value="NAT_SF"/>
    <property type="match status" value="1"/>
</dbReference>
<keyword evidence="5" id="KW-1185">Reference proteome</keyword>
<name>A0A918EC21_9PSEU</name>
<sequence>MRALEVADWRLWRDLRLAALRDAPEAFGSSLADWQDAGERRWRERLTGSYNAVARLGGEPVGMVSGMPDNGHVELISLWVAPSARGRGVGDALVDSVVRWAAPRRVVLRVAEGNRHALALYLRHGFVESGGGALVRVPA</sequence>
<reference evidence="4" key="2">
    <citation type="submission" date="2020-09" db="EMBL/GenBank/DDBJ databases">
        <authorList>
            <person name="Sun Q."/>
            <person name="Ohkuma M."/>
        </authorList>
    </citation>
    <scope>NUCLEOTIDE SEQUENCE</scope>
    <source>
        <strain evidence="4">JCM 3313</strain>
    </source>
</reference>